<accession>A0A7Z7PW15</accession>
<keyword evidence="1" id="KW-0812">Transmembrane</keyword>
<organism evidence="2 3">
    <name type="scientific">Elizabethkingia anophelis</name>
    <dbReference type="NCBI Taxonomy" id="1117645"/>
    <lineage>
        <taxon>Bacteria</taxon>
        <taxon>Pseudomonadati</taxon>
        <taxon>Bacteroidota</taxon>
        <taxon>Flavobacteriia</taxon>
        <taxon>Flavobacteriales</taxon>
        <taxon>Weeksellaceae</taxon>
        <taxon>Elizabethkingia</taxon>
    </lineage>
</organism>
<feature type="transmembrane region" description="Helical" evidence="1">
    <location>
        <begin position="34"/>
        <end position="54"/>
    </location>
</feature>
<reference evidence="2 3" key="1">
    <citation type="submission" date="2018-06" db="EMBL/GenBank/DDBJ databases">
        <authorList>
            <consortium name="Pathogen Informatics"/>
            <person name="Doyle S."/>
        </authorList>
    </citation>
    <scope>NUCLEOTIDE SEQUENCE [LARGE SCALE GENOMIC DNA]</scope>
    <source>
        <strain evidence="2 3">NCTC10588</strain>
    </source>
</reference>
<evidence type="ECO:0000313" key="3">
    <source>
        <dbReference type="Proteomes" id="UP000254876"/>
    </source>
</evidence>
<name>A0A7Z7PW15_9FLAO</name>
<feature type="transmembrane region" description="Helical" evidence="1">
    <location>
        <begin position="7"/>
        <end position="28"/>
    </location>
</feature>
<proteinExistence type="predicted"/>
<dbReference type="EMBL" id="UFYD01000001">
    <property type="protein sequence ID" value="STD00599.1"/>
    <property type="molecule type" value="Genomic_DNA"/>
</dbReference>
<evidence type="ECO:0000256" key="1">
    <source>
        <dbReference type="SAM" id="Phobius"/>
    </source>
</evidence>
<evidence type="ECO:0000313" key="2">
    <source>
        <dbReference type="EMBL" id="STD00599.1"/>
    </source>
</evidence>
<keyword evidence="1" id="KW-1133">Transmembrane helix</keyword>
<dbReference type="RefSeq" id="WP_146111340.1">
    <property type="nucleotide sequence ID" value="NZ_AP022313.1"/>
</dbReference>
<gene>
    <name evidence="2" type="ORF">NCTC10588_01502</name>
</gene>
<comment type="caution">
    <text evidence="2">The sequence shown here is derived from an EMBL/GenBank/DDBJ whole genome shotgun (WGS) entry which is preliminary data.</text>
</comment>
<dbReference type="AlphaFoldDB" id="A0A7Z7PW15"/>
<sequence length="59" mass="6784">MNKTAIKIIYIGLLMVIGLSISKIIADYPEYNKYLLFTIIGCSGWAYLCFRALYQKKSE</sequence>
<protein>
    <submittedName>
        <fullName evidence="2">Uncharacterized protein</fullName>
    </submittedName>
</protein>
<dbReference type="Proteomes" id="UP000254876">
    <property type="component" value="Unassembled WGS sequence"/>
</dbReference>
<keyword evidence="1" id="KW-0472">Membrane</keyword>